<dbReference type="EMBL" id="MZMQ01000001">
    <property type="protein sequence ID" value="OQJ64016.1"/>
    <property type="molecule type" value="Genomic_DNA"/>
</dbReference>
<protein>
    <recommendedName>
        <fullName evidence="3">Tetratricopeptide repeat protein</fullName>
    </recommendedName>
</protein>
<evidence type="ECO:0008006" key="3">
    <source>
        <dbReference type="Google" id="ProtNLM"/>
    </source>
</evidence>
<dbReference type="OrthoDB" id="4466868at2"/>
<keyword evidence="2" id="KW-1185">Reference proteome</keyword>
<comment type="caution">
    <text evidence="1">The sequence shown here is derived from an EMBL/GenBank/DDBJ whole genome shotgun (WGS) entry which is preliminary data.</text>
</comment>
<dbReference type="AlphaFoldDB" id="A0A225CNR7"/>
<dbReference type="Proteomes" id="UP000215316">
    <property type="component" value="Unassembled WGS sequence"/>
</dbReference>
<dbReference type="Gene3D" id="1.25.40.10">
    <property type="entry name" value="Tetratricopeptide repeat domain"/>
    <property type="match status" value="1"/>
</dbReference>
<organism evidence="1 2">
    <name type="scientific">Clavibacter tessellarius</name>
    <dbReference type="NCBI Taxonomy" id="31965"/>
    <lineage>
        <taxon>Bacteria</taxon>
        <taxon>Bacillati</taxon>
        <taxon>Actinomycetota</taxon>
        <taxon>Actinomycetes</taxon>
        <taxon>Micrococcales</taxon>
        <taxon>Microbacteriaceae</taxon>
        <taxon>Clavibacter</taxon>
    </lineage>
</organism>
<dbReference type="SUPFAM" id="SSF48452">
    <property type="entry name" value="TPR-like"/>
    <property type="match status" value="1"/>
</dbReference>
<reference evidence="1" key="1">
    <citation type="submission" date="2017-08" db="EMBL/GenBank/DDBJ databases">
        <title>Genomes of multiple Clavibacter strains from different subspecies.</title>
        <authorList>
            <person name="Yuan X.-K."/>
            <person name="Li X.-S."/>
            <person name="Nie J."/>
            <person name="De Boer S.H."/>
        </authorList>
    </citation>
    <scope>NUCLEOTIDE SEQUENCE [LARGE SCALE GENOMIC DNA]</scope>
    <source>
        <strain evidence="1">ATCC 33566</strain>
    </source>
</reference>
<dbReference type="RefSeq" id="WP_094130669.1">
    <property type="nucleotide sequence ID" value="NZ_CP040788.1"/>
</dbReference>
<gene>
    <name evidence="1" type="ORF">B5P24_13925</name>
</gene>
<evidence type="ECO:0000313" key="2">
    <source>
        <dbReference type="Proteomes" id="UP000215316"/>
    </source>
</evidence>
<name>A0A225CNR7_9MICO</name>
<sequence length="93" mass="10211">MDAEMTVRKALMQADRGDHAAAVATLRQLVDADDADSVVRVRALVILGDMLSSQGDRPSARPLLIEAVDMAERLGEVDDLLDHELMRARELLD</sequence>
<accession>A0A225CNR7</accession>
<dbReference type="InterPro" id="IPR011990">
    <property type="entry name" value="TPR-like_helical_dom_sf"/>
</dbReference>
<evidence type="ECO:0000313" key="1">
    <source>
        <dbReference type="EMBL" id="OQJ64016.1"/>
    </source>
</evidence>
<proteinExistence type="predicted"/>